<gene>
    <name evidence="2" type="ORF">NBR_LOCUS13568</name>
</gene>
<organism evidence="4">
    <name type="scientific">Nippostrongylus brasiliensis</name>
    <name type="common">Rat hookworm</name>
    <dbReference type="NCBI Taxonomy" id="27835"/>
    <lineage>
        <taxon>Eukaryota</taxon>
        <taxon>Metazoa</taxon>
        <taxon>Ecdysozoa</taxon>
        <taxon>Nematoda</taxon>
        <taxon>Chromadorea</taxon>
        <taxon>Rhabditida</taxon>
        <taxon>Rhabditina</taxon>
        <taxon>Rhabditomorpha</taxon>
        <taxon>Strongyloidea</taxon>
        <taxon>Heligmosomidae</taxon>
        <taxon>Nippostrongylus</taxon>
    </lineage>
</organism>
<feature type="domain" description="C-type lectin" evidence="1">
    <location>
        <begin position="16"/>
        <end position="60"/>
    </location>
</feature>
<evidence type="ECO:0000313" key="4">
    <source>
        <dbReference type="WBParaSite" id="NBR_0001356701-mRNA-1"/>
    </source>
</evidence>
<evidence type="ECO:0000313" key="3">
    <source>
        <dbReference type="Proteomes" id="UP000271162"/>
    </source>
</evidence>
<proteinExistence type="predicted"/>
<reference evidence="2 3" key="2">
    <citation type="submission" date="2018-11" db="EMBL/GenBank/DDBJ databases">
        <authorList>
            <consortium name="Pathogen Informatics"/>
        </authorList>
    </citation>
    <scope>NUCLEOTIDE SEQUENCE [LARGE SCALE GENOMIC DNA]</scope>
</reference>
<dbReference type="SUPFAM" id="SSF56436">
    <property type="entry name" value="C-type lectin-like"/>
    <property type="match status" value="1"/>
</dbReference>
<dbReference type="InterPro" id="IPR016186">
    <property type="entry name" value="C-type_lectin-like/link_sf"/>
</dbReference>
<sequence>MTKENSATDGAFDDMVWIGLKLPRGASIEQWYWTDGSAYNFRAWGHMQPESPKDRCTQACEKGGIDVTVKRLLKRFTTKWSVLFEDNLLVCSDRVQDPLVKRSSGEEGSQQYRRC</sequence>
<dbReference type="Gene3D" id="3.10.100.10">
    <property type="entry name" value="Mannose-Binding Protein A, subunit A"/>
    <property type="match status" value="1"/>
</dbReference>
<reference evidence="4" key="1">
    <citation type="submission" date="2017-02" db="UniProtKB">
        <authorList>
            <consortium name="WormBaseParasite"/>
        </authorList>
    </citation>
    <scope>IDENTIFICATION</scope>
</reference>
<dbReference type="WBParaSite" id="NBR_0001356701-mRNA-1">
    <property type="protein sequence ID" value="NBR_0001356701-mRNA-1"/>
    <property type="gene ID" value="NBR_0001356701"/>
</dbReference>
<dbReference type="InterPro" id="IPR016187">
    <property type="entry name" value="CTDL_fold"/>
</dbReference>
<dbReference type="PROSITE" id="PS50041">
    <property type="entry name" value="C_TYPE_LECTIN_2"/>
    <property type="match status" value="1"/>
</dbReference>
<evidence type="ECO:0000313" key="2">
    <source>
        <dbReference type="EMBL" id="VDL77157.1"/>
    </source>
</evidence>
<evidence type="ECO:0000259" key="1">
    <source>
        <dbReference type="PROSITE" id="PS50041"/>
    </source>
</evidence>
<dbReference type="AlphaFoldDB" id="A0A0N4YAX0"/>
<protein>
    <submittedName>
        <fullName evidence="4">C-type lectin domain-containing protein</fullName>
    </submittedName>
</protein>
<dbReference type="InterPro" id="IPR001304">
    <property type="entry name" value="C-type_lectin-like"/>
</dbReference>
<dbReference type="EMBL" id="UYSL01021082">
    <property type="protein sequence ID" value="VDL77157.1"/>
    <property type="molecule type" value="Genomic_DNA"/>
</dbReference>
<name>A0A0N4YAX0_NIPBR</name>
<dbReference type="Proteomes" id="UP000271162">
    <property type="component" value="Unassembled WGS sequence"/>
</dbReference>
<accession>A0A0N4YAX0</accession>
<keyword evidence="3" id="KW-1185">Reference proteome</keyword>